<dbReference type="GO" id="GO:0008270">
    <property type="term" value="F:zinc ion binding"/>
    <property type="evidence" value="ECO:0007669"/>
    <property type="project" value="UniProtKB-KW"/>
</dbReference>
<protein>
    <recommendedName>
        <fullName evidence="6">THAP domain-containing protein 1</fullName>
    </recommendedName>
</protein>
<feature type="domain" description="THAP-type" evidence="9">
    <location>
        <begin position="15"/>
        <end position="96"/>
    </location>
</feature>
<dbReference type="InterPro" id="IPR006612">
    <property type="entry name" value="THAP_Znf"/>
</dbReference>
<evidence type="ECO:0000259" key="9">
    <source>
        <dbReference type="PROSITE" id="PS50950"/>
    </source>
</evidence>
<evidence type="ECO:0000256" key="3">
    <source>
        <dbReference type="ARBA" id="ARBA00022833"/>
    </source>
</evidence>
<dbReference type="SMART" id="SM00692">
    <property type="entry name" value="DM3"/>
    <property type="match status" value="1"/>
</dbReference>
<evidence type="ECO:0000256" key="7">
    <source>
        <dbReference type="SAM" id="Coils"/>
    </source>
</evidence>
<comment type="subcellular location">
    <subcellularLocation>
        <location evidence="6">Nucleus</location>
        <location evidence="6">Nucleoplasm</location>
    </subcellularLocation>
</comment>
<dbReference type="EMBL" id="HAEB01009727">
    <property type="protein sequence ID" value="SBQ56254.1"/>
    <property type="molecule type" value="Transcribed_RNA"/>
</dbReference>
<dbReference type="PANTHER" id="PTHR46600">
    <property type="entry name" value="THAP DOMAIN-CONTAINING"/>
    <property type="match status" value="1"/>
</dbReference>
<evidence type="ECO:0000256" key="1">
    <source>
        <dbReference type="ARBA" id="ARBA00022723"/>
    </source>
</evidence>
<evidence type="ECO:0000256" key="2">
    <source>
        <dbReference type="ARBA" id="ARBA00022771"/>
    </source>
</evidence>
<feature type="compositionally biased region" description="Basic and acidic residues" evidence="8">
    <location>
        <begin position="110"/>
        <end position="120"/>
    </location>
</feature>
<feature type="compositionally biased region" description="Acidic residues" evidence="8">
    <location>
        <begin position="121"/>
        <end position="131"/>
    </location>
</feature>
<keyword evidence="4 5" id="KW-0238">DNA-binding</keyword>
<keyword evidence="2 5" id="KW-0863">Zinc-finger</keyword>
<keyword evidence="3" id="KW-0862">Zinc</keyword>
<evidence type="ECO:0000256" key="5">
    <source>
        <dbReference type="PROSITE-ProRule" id="PRU00309"/>
    </source>
</evidence>
<dbReference type="GO" id="GO:0003700">
    <property type="term" value="F:DNA-binding transcription factor activity"/>
    <property type="evidence" value="ECO:0007669"/>
    <property type="project" value="UniProtKB-UniRule"/>
</dbReference>
<dbReference type="GO" id="GO:0000978">
    <property type="term" value="F:RNA polymerase II cis-regulatory region sequence-specific DNA binding"/>
    <property type="evidence" value="ECO:0007669"/>
    <property type="project" value="TreeGrafter"/>
</dbReference>
<dbReference type="InterPro" id="IPR026516">
    <property type="entry name" value="THAP1/10"/>
</dbReference>
<keyword evidence="6 7" id="KW-0175">Coiled coil</keyword>
<evidence type="ECO:0000313" key="10">
    <source>
        <dbReference type="EMBL" id="SBQ56254.1"/>
    </source>
</evidence>
<dbReference type="GO" id="GO:0006357">
    <property type="term" value="P:regulation of transcription by RNA polymerase II"/>
    <property type="evidence" value="ECO:0007669"/>
    <property type="project" value="TreeGrafter"/>
</dbReference>
<dbReference type="Pfam" id="PF05485">
    <property type="entry name" value="THAP"/>
    <property type="match status" value="1"/>
</dbReference>
<name>A0A1A8FDP8_9TELE</name>
<keyword evidence="6" id="KW-0539">Nucleus</keyword>
<dbReference type="PANTHER" id="PTHR46600:SF7">
    <property type="entry name" value="SI:DKEY-228B2.6-RELATED"/>
    <property type="match status" value="1"/>
</dbReference>
<dbReference type="SMART" id="SM00980">
    <property type="entry name" value="THAP"/>
    <property type="match status" value="1"/>
</dbReference>
<keyword evidence="6" id="KW-0805">Transcription regulation</keyword>
<dbReference type="Gene3D" id="6.20.210.20">
    <property type="entry name" value="THAP domain"/>
    <property type="match status" value="1"/>
</dbReference>
<dbReference type="PROSITE" id="PS50950">
    <property type="entry name" value="ZF_THAP"/>
    <property type="match status" value="1"/>
</dbReference>
<keyword evidence="6" id="KW-0131">Cell cycle</keyword>
<reference evidence="10" key="2">
    <citation type="submission" date="2016-06" db="EMBL/GenBank/DDBJ databases">
        <title>The genome of a short-lived fish provides insights into sex chromosome evolution and the genetic control of aging.</title>
        <authorList>
            <person name="Reichwald K."/>
            <person name="Felder M."/>
            <person name="Petzold A."/>
            <person name="Koch P."/>
            <person name="Groth M."/>
            <person name="Platzer M."/>
        </authorList>
    </citation>
    <scope>NUCLEOTIDE SEQUENCE</scope>
    <source>
        <tissue evidence="10">Brain</tissue>
    </source>
</reference>
<organism evidence="10">
    <name type="scientific">Nothobranchius korthausae</name>
    <dbReference type="NCBI Taxonomy" id="1143690"/>
    <lineage>
        <taxon>Eukaryota</taxon>
        <taxon>Metazoa</taxon>
        <taxon>Chordata</taxon>
        <taxon>Craniata</taxon>
        <taxon>Vertebrata</taxon>
        <taxon>Euteleostomi</taxon>
        <taxon>Actinopterygii</taxon>
        <taxon>Neopterygii</taxon>
        <taxon>Teleostei</taxon>
        <taxon>Neoteleostei</taxon>
        <taxon>Acanthomorphata</taxon>
        <taxon>Ovalentaria</taxon>
        <taxon>Atherinomorphae</taxon>
        <taxon>Cyprinodontiformes</taxon>
        <taxon>Nothobranchiidae</taxon>
        <taxon>Nothobranchius</taxon>
    </lineage>
</organism>
<dbReference type="GO" id="GO:0001935">
    <property type="term" value="P:endothelial cell proliferation"/>
    <property type="evidence" value="ECO:0007669"/>
    <property type="project" value="UniProtKB-UniRule"/>
</dbReference>
<comment type="similarity">
    <text evidence="6">Belongs to the THAP1 family.</text>
</comment>
<dbReference type="SUPFAM" id="SSF57716">
    <property type="entry name" value="Glucocorticoid receptor-like (DNA-binding domain)"/>
    <property type="match status" value="1"/>
</dbReference>
<sequence>MKKSSFKYQRVSGTTAEYCCVPQCTASSKFTALRFFTFPADVELRRKWIVTIRRDRFTVTPHTRVCSRQFKSEDIREPVSEKGRRLLKKGAVPLLFEWNNFSLPTPRPGVWERRERPAQEDDREETPDDAPEVPMQHDYVSAPDPAIVDLVLEENTSLRDENRLLRQQLERLTLKQRFGIHRFAASDKDIRFFTR</sequence>
<proteinExistence type="inferred from homology"/>
<evidence type="ECO:0000256" key="4">
    <source>
        <dbReference type="ARBA" id="ARBA00023125"/>
    </source>
</evidence>
<reference evidence="10" key="1">
    <citation type="submission" date="2016-05" db="EMBL/GenBank/DDBJ databases">
        <authorList>
            <person name="Lavstsen T."/>
            <person name="Jespersen J.S."/>
        </authorList>
    </citation>
    <scope>NUCLEOTIDE SEQUENCE</scope>
    <source>
        <tissue evidence="10">Brain</tissue>
    </source>
</reference>
<gene>
    <name evidence="10" type="primary">Nfu_g_1_016614</name>
</gene>
<accession>A0A1A8FDP8</accession>
<evidence type="ECO:0000256" key="6">
    <source>
        <dbReference type="RuleBase" id="RU369073"/>
    </source>
</evidence>
<comment type="function">
    <text evidence="6">DNA-binding transcription regulator that regulates endothelial cell proliferation and G1/S cell-cycle progression. Specifically binds the 5'-[AT]NTNN[GT]GGCA[AGT]-3' core DNA sequence and acts by modulating expression of pRB-E2F cell-cycle target genes.</text>
</comment>
<dbReference type="GO" id="GO:0005654">
    <property type="term" value="C:nucleoplasm"/>
    <property type="evidence" value="ECO:0007669"/>
    <property type="project" value="UniProtKB-SubCell"/>
</dbReference>
<dbReference type="AlphaFoldDB" id="A0A1A8FDP8"/>
<keyword evidence="1" id="KW-0479">Metal-binding</keyword>
<evidence type="ECO:0000256" key="8">
    <source>
        <dbReference type="SAM" id="MobiDB-lite"/>
    </source>
</evidence>
<feature type="region of interest" description="Disordered" evidence="8">
    <location>
        <begin position="109"/>
        <end position="138"/>
    </location>
</feature>
<dbReference type="InterPro" id="IPR038441">
    <property type="entry name" value="THAP_Znf_sf"/>
</dbReference>
<keyword evidence="6" id="KW-0804">Transcription</keyword>
<feature type="coiled-coil region" evidence="7">
    <location>
        <begin position="148"/>
        <end position="175"/>
    </location>
</feature>